<dbReference type="GO" id="GO:0047499">
    <property type="term" value="F:calcium-independent phospholipase A2 activity"/>
    <property type="evidence" value="ECO:0007669"/>
    <property type="project" value="TreeGrafter"/>
</dbReference>
<sequence>MPLIIDYAFDHLRQGSNEPFDFGYCRQKAAIPDSVELYFAEYLGLCLKGLTEEKFDAVAAVLGSAILKSAIFAKGKTPPADVILQPTGVFDKDIQSVCKIAIDRFLSEGVQCSYVDPVTGDRCVNTKAGHIKGHQRSSGAFLKEGVFVSGDLGKAEDTVVSIMTTIKAKVHSNRQEWRVLVAKHHRANIENLRKLGGYPSPNNKQGVDDQAKKRNDKFASTSPRESVKEHMCTTTASVLSLDGGGVRGIVELVILERLEDLIGLGLPIGTFFDLIIGTSTGGLVAMGIGIQKLTAKECTSKFRSICRDGFDHKFLTKTWVVGWVARWCRDSIYVEEALEKALQEAFSDPPATQVFGMKDPCRVAVTTTVGTDGAPGVRMSRRRPQTKQPPSDGSHRV</sequence>
<proteinExistence type="predicted"/>
<name>A0A7C8UZV8_ORBOL</name>
<evidence type="ECO:0000256" key="3">
    <source>
        <dbReference type="ARBA" id="ARBA00023098"/>
    </source>
</evidence>
<evidence type="ECO:0000313" key="8">
    <source>
        <dbReference type="Proteomes" id="UP000474640"/>
    </source>
</evidence>
<feature type="region of interest" description="Disordered" evidence="5">
    <location>
        <begin position="193"/>
        <end position="226"/>
    </location>
</feature>
<feature type="region of interest" description="Disordered" evidence="5">
    <location>
        <begin position="368"/>
        <end position="397"/>
    </location>
</feature>
<organism evidence="7 8">
    <name type="scientific">Orbilia oligospora</name>
    <name type="common">Nematode-trapping fungus</name>
    <name type="synonym">Arthrobotrys oligospora</name>
    <dbReference type="NCBI Taxonomy" id="2813651"/>
    <lineage>
        <taxon>Eukaryota</taxon>
        <taxon>Fungi</taxon>
        <taxon>Dikarya</taxon>
        <taxon>Ascomycota</taxon>
        <taxon>Pezizomycotina</taxon>
        <taxon>Orbiliomycetes</taxon>
        <taxon>Orbiliales</taxon>
        <taxon>Orbiliaceae</taxon>
        <taxon>Orbilia</taxon>
    </lineage>
</organism>
<accession>A0A7C8UZV8</accession>
<comment type="caution">
    <text evidence="7">The sequence shown here is derived from an EMBL/GenBank/DDBJ whole genome shotgun (WGS) entry which is preliminary data.</text>
</comment>
<feature type="compositionally biased region" description="Basic and acidic residues" evidence="5">
    <location>
        <begin position="206"/>
        <end position="217"/>
    </location>
</feature>
<evidence type="ECO:0000313" key="7">
    <source>
        <dbReference type="EMBL" id="KAF3272372.1"/>
    </source>
</evidence>
<feature type="short sequence motif" description="GXSXG" evidence="4">
    <location>
        <begin position="277"/>
        <end position="281"/>
    </location>
</feature>
<evidence type="ECO:0000256" key="4">
    <source>
        <dbReference type="PROSITE-ProRule" id="PRU01161"/>
    </source>
</evidence>
<dbReference type="InterPro" id="IPR016035">
    <property type="entry name" value="Acyl_Trfase/lysoPLipase"/>
</dbReference>
<dbReference type="GO" id="GO:0016042">
    <property type="term" value="P:lipid catabolic process"/>
    <property type="evidence" value="ECO:0007669"/>
    <property type="project" value="UniProtKB-KW"/>
</dbReference>
<keyword evidence="2" id="KW-0442">Lipid degradation</keyword>
<dbReference type="GO" id="GO:0016020">
    <property type="term" value="C:membrane"/>
    <property type="evidence" value="ECO:0007669"/>
    <property type="project" value="TreeGrafter"/>
</dbReference>
<dbReference type="PROSITE" id="PS51635">
    <property type="entry name" value="PNPLA"/>
    <property type="match status" value="1"/>
</dbReference>
<feature type="domain" description="PNPLA" evidence="6">
    <location>
        <begin position="239"/>
        <end position="397"/>
    </location>
</feature>
<keyword evidence="3" id="KW-0443">Lipid metabolism</keyword>
<protein>
    <recommendedName>
        <fullName evidence="6">PNPLA domain-containing protein</fullName>
    </recommendedName>
</protein>
<dbReference type="EMBL" id="JAABOJ010000065">
    <property type="protein sequence ID" value="KAF3272372.1"/>
    <property type="molecule type" value="Genomic_DNA"/>
</dbReference>
<dbReference type="PANTHER" id="PTHR24185">
    <property type="entry name" value="CALCIUM-INDEPENDENT PHOSPHOLIPASE A2-GAMMA"/>
    <property type="match status" value="1"/>
</dbReference>
<evidence type="ECO:0000256" key="2">
    <source>
        <dbReference type="ARBA" id="ARBA00022963"/>
    </source>
</evidence>
<feature type="compositionally biased region" description="Low complexity" evidence="5">
    <location>
        <begin position="368"/>
        <end position="377"/>
    </location>
</feature>
<dbReference type="AlphaFoldDB" id="A0A7C8UZV8"/>
<keyword evidence="1" id="KW-0378">Hydrolase</keyword>
<evidence type="ECO:0000256" key="1">
    <source>
        <dbReference type="ARBA" id="ARBA00022801"/>
    </source>
</evidence>
<reference evidence="7 8" key="1">
    <citation type="submission" date="2020-01" db="EMBL/GenBank/DDBJ databases">
        <authorList>
            <person name="Palmer J.M."/>
        </authorList>
    </citation>
    <scope>NUCLEOTIDE SEQUENCE [LARGE SCALE GENOMIC DNA]</scope>
    <source>
        <strain evidence="7 8">TWF970</strain>
    </source>
</reference>
<dbReference type="OrthoDB" id="194358at2759"/>
<dbReference type="InterPro" id="IPR002641">
    <property type="entry name" value="PNPLA_dom"/>
</dbReference>
<evidence type="ECO:0000259" key="6">
    <source>
        <dbReference type="PROSITE" id="PS51635"/>
    </source>
</evidence>
<dbReference type="GO" id="GO:0019369">
    <property type="term" value="P:arachidonate metabolic process"/>
    <property type="evidence" value="ECO:0007669"/>
    <property type="project" value="TreeGrafter"/>
</dbReference>
<feature type="short sequence motif" description="GXGXXG" evidence="4">
    <location>
        <begin position="243"/>
        <end position="248"/>
    </location>
</feature>
<dbReference type="PANTHER" id="PTHR24185:SF1">
    <property type="entry name" value="CALCIUM-INDEPENDENT PHOSPHOLIPASE A2-GAMMA"/>
    <property type="match status" value="1"/>
</dbReference>
<gene>
    <name evidence="7" type="ORF">TWF970_010094</name>
</gene>
<comment type="caution">
    <text evidence="4">Lacks conserved residue(s) required for the propagation of feature annotation.</text>
</comment>
<dbReference type="SUPFAM" id="SSF52151">
    <property type="entry name" value="FabD/lysophospholipase-like"/>
    <property type="match status" value="1"/>
</dbReference>
<dbReference type="GO" id="GO:0046486">
    <property type="term" value="P:glycerolipid metabolic process"/>
    <property type="evidence" value="ECO:0007669"/>
    <property type="project" value="UniProtKB-ARBA"/>
</dbReference>
<dbReference type="Proteomes" id="UP000474640">
    <property type="component" value="Unassembled WGS sequence"/>
</dbReference>
<dbReference type="Gene3D" id="3.40.1090.10">
    <property type="entry name" value="Cytosolic phospholipase A2 catalytic domain"/>
    <property type="match status" value="1"/>
</dbReference>
<evidence type="ECO:0000256" key="5">
    <source>
        <dbReference type="SAM" id="MobiDB-lite"/>
    </source>
</evidence>
<dbReference type="Pfam" id="PF01734">
    <property type="entry name" value="Patatin"/>
    <property type="match status" value="1"/>
</dbReference>